<protein>
    <recommendedName>
        <fullName evidence="2">Molybdopterin dehydrogenase FAD-binding domain-containing protein</fullName>
    </recommendedName>
</protein>
<dbReference type="InterPro" id="IPR036318">
    <property type="entry name" value="FAD-bd_PCMH-like_sf"/>
</dbReference>
<feature type="domain" description="Molybdopterin dehydrogenase FAD-binding" evidence="2">
    <location>
        <begin position="5"/>
        <end position="58"/>
    </location>
</feature>
<dbReference type="InterPro" id="IPR016167">
    <property type="entry name" value="FAD-bd_PCMH_sub1"/>
</dbReference>
<evidence type="ECO:0000256" key="1">
    <source>
        <dbReference type="ARBA" id="ARBA00023002"/>
    </source>
</evidence>
<keyword evidence="4" id="KW-1185">Reference proteome</keyword>
<dbReference type="GO" id="GO:0050660">
    <property type="term" value="F:flavin adenine dinucleotide binding"/>
    <property type="evidence" value="ECO:0007669"/>
    <property type="project" value="InterPro"/>
</dbReference>
<keyword evidence="1" id="KW-0560">Oxidoreductase</keyword>
<dbReference type="AlphaFoldDB" id="A0A429XWX3"/>
<dbReference type="SUPFAM" id="SSF56176">
    <property type="entry name" value="FAD-binding/transporter-associated domain-like"/>
    <property type="match status" value="1"/>
</dbReference>
<dbReference type="GO" id="GO:0016491">
    <property type="term" value="F:oxidoreductase activity"/>
    <property type="evidence" value="ECO:0007669"/>
    <property type="project" value="UniProtKB-KW"/>
</dbReference>
<accession>A0A429XWX3</accession>
<dbReference type="Gene3D" id="3.30.43.10">
    <property type="entry name" value="Uridine Diphospho-n-acetylenolpyruvylglucosamine Reductase, domain 2"/>
    <property type="match status" value="1"/>
</dbReference>
<comment type="caution">
    <text evidence="3">The sequence shown here is derived from an EMBL/GenBank/DDBJ whole genome shotgun (WGS) entry which is preliminary data.</text>
</comment>
<evidence type="ECO:0000259" key="2">
    <source>
        <dbReference type="Pfam" id="PF00941"/>
    </source>
</evidence>
<gene>
    <name evidence="3" type="ORF">D4T97_013970</name>
</gene>
<proteinExistence type="predicted"/>
<dbReference type="Proteomes" id="UP000287156">
    <property type="component" value="Unassembled WGS sequence"/>
</dbReference>
<evidence type="ECO:0000313" key="3">
    <source>
        <dbReference type="EMBL" id="RST72991.1"/>
    </source>
</evidence>
<reference evidence="3" key="1">
    <citation type="submission" date="2018-12" db="EMBL/GenBank/DDBJ databases">
        <authorList>
            <person name="Sun L."/>
            <person name="Chen Z."/>
        </authorList>
    </citation>
    <scope>NUCLEOTIDE SEQUENCE [LARGE SCALE GENOMIC DNA]</scope>
    <source>
        <strain evidence="3">3-2-2</strain>
    </source>
</reference>
<dbReference type="RefSeq" id="WP_126051370.1">
    <property type="nucleotide sequence ID" value="NZ_QYTV02000006.1"/>
</dbReference>
<organism evidence="3 4">
    <name type="scientific">Siminovitchia acidinfaciens</name>
    <dbReference type="NCBI Taxonomy" id="2321395"/>
    <lineage>
        <taxon>Bacteria</taxon>
        <taxon>Bacillati</taxon>
        <taxon>Bacillota</taxon>
        <taxon>Bacilli</taxon>
        <taxon>Bacillales</taxon>
        <taxon>Bacillaceae</taxon>
        <taxon>Siminovitchia</taxon>
    </lineage>
</organism>
<evidence type="ECO:0000313" key="4">
    <source>
        <dbReference type="Proteomes" id="UP000287156"/>
    </source>
</evidence>
<name>A0A429XWX3_9BACI</name>
<dbReference type="InterPro" id="IPR002346">
    <property type="entry name" value="Mopterin_DH_FAD-bd"/>
</dbReference>
<dbReference type="Pfam" id="PF00941">
    <property type="entry name" value="FAD_binding_5"/>
    <property type="match status" value="1"/>
</dbReference>
<dbReference type="OrthoDB" id="9793944at2"/>
<sequence length="60" mass="6852">MIPFDFEYYRPDSLDGAIELFHTLDDKKTEIFCGGTEFITFARNNQLTADAVIDIKCITS</sequence>
<dbReference type="EMBL" id="QYTV02000006">
    <property type="protein sequence ID" value="RST72991.1"/>
    <property type="molecule type" value="Genomic_DNA"/>
</dbReference>